<keyword evidence="2" id="KW-0472">Membrane</keyword>
<evidence type="ECO:0000256" key="1">
    <source>
        <dbReference type="SAM" id="MobiDB-lite"/>
    </source>
</evidence>
<dbReference type="AlphaFoldDB" id="A0A8A1UQU6"/>
<evidence type="ECO:0000259" key="3">
    <source>
        <dbReference type="Pfam" id="PF20177"/>
    </source>
</evidence>
<sequence>MRARRRGPLAPLAAAAARLPSPRLTGLGCGLLGTFVLFAFAFFDNLLFGGAPTAYGVFFLLVGVSAGLWVRPYDLITAPIALPIMFTLGTVPISHNTGGFTGLLMGVFTVLATQAGWLFAGTLACALIVVVRKAAAIARRQAERHAQRQVARAQGAQGAQGREPAKGRSANGAAGRASGQAPDPVSGRWQRRRGQVDEGPGPGQRPGLAQGSHHARSPGPRAGQVRDRPASRPAT</sequence>
<dbReference type="Proteomes" id="UP000011074">
    <property type="component" value="Chromosome"/>
</dbReference>
<keyword evidence="2" id="KW-1133">Transmembrane helix</keyword>
<feature type="transmembrane region" description="Helical" evidence="2">
    <location>
        <begin position="49"/>
        <end position="69"/>
    </location>
</feature>
<feature type="compositionally biased region" description="Low complexity" evidence="1">
    <location>
        <begin position="148"/>
        <end position="181"/>
    </location>
</feature>
<reference evidence="4" key="1">
    <citation type="submission" date="2012-12" db="EMBL/GenBank/DDBJ databases">
        <authorList>
            <person name="Pethick F.E."/>
            <person name="MacFadyen A.C."/>
            <person name="Tang Z."/>
            <person name="Sangal V."/>
            <person name="Tze-Tze L."/>
            <person name="Chu J."/>
            <person name="Guo M."/>
            <person name="Kirby R."/>
            <person name="Hoskisson P.A."/>
            <person name="Herron P.R."/>
            <person name="Hunter I.S."/>
        </authorList>
    </citation>
    <scope>NUCLEOTIDE SEQUENCE</scope>
    <source>
        <strain evidence="4">ATCC 10970</strain>
    </source>
</reference>
<feature type="region of interest" description="Disordered" evidence="1">
    <location>
        <begin position="148"/>
        <end position="235"/>
    </location>
</feature>
<organism evidence="4 5">
    <name type="scientific">Streptomyces rimosus subsp. rimosus (strain ATCC 10970 / DSM 40260 / JCM 4667 / NRRL 2234)</name>
    <dbReference type="NCBI Taxonomy" id="1265868"/>
    <lineage>
        <taxon>Bacteria</taxon>
        <taxon>Bacillati</taxon>
        <taxon>Actinomycetota</taxon>
        <taxon>Actinomycetes</taxon>
        <taxon>Kitasatosporales</taxon>
        <taxon>Streptomycetaceae</taxon>
        <taxon>Streptomyces</taxon>
    </lineage>
</organism>
<evidence type="ECO:0000313" key="4">
    <source>
        <dbReference type="EMBL" id="QST83256.1"/>
    </source>
</evidence>
<accession>A0A8A1UQU6</accession>
<dbReference type="EMBL" id="CP048261">
    <property type="protein sequence ID" value="QST83256.1"/>
    <property type="molecule type" value="Genomic_DNA"/>
</dbReference>
<feature type="transmembrane region" description="Helical" evidence="2">
    <location>
        <begin position="24"/>
        <end position="43"/>
    </location>
</feature>
<dbReference type="GeneID" id="66857612"/>
<feature type="domain" description="DUF6542" evidence="3">
    <location>
        <begin position="23"/>
        <end position="135"/>
    </location>
</feature>
<reference evidence="4" key="2">
    <citation type="submission" date="2020-01" db="EMBL/GenBank/DDBJ databases">
        <authorList>
            <person name="Algora L."/>
            <person name="Schniete J.K."/>
            <person name="MacFadyen A."/>
            <person name="Hoskisson P.A."/>
            <person name="Hunter I.S."/>
            <person name="Herron P.R."/>
        </authorList>
    </citation>
    <scope>NUCLEOTIDE SEQUENCE</scope>
    <source>
        <strain evidence="4">ATCC 10970</strain>
    </source>
</reference>
<evidence type="ECO:0000256" key="2">
    <source>
        <dbReference type="SAM" id="Phobius"/>
    </source>
</evidence>
<feature type="transmembrane region" description="Helical" evidence="2">
    <location>
        <begin position="107"/>
        <end position="131"/>
    </location>
</feature>
<dbReference type="InterPro" id="IPR046672">
    <property type="entry name" value="DUF6542"/>
</dbReference>
<feature type="transmembrane region" description="Helical" evidence="2">
    <location>
        <begin position="76"/>
        <end position="95"/>
    </location>
</feature>
<name>A0A8A1UQU6_STRR1</name>
<reference evidence="4" key="3">
    <citation type="journal article" date="2021" name="bioRxiv">
        <title>Bilateral symmetry of linear streptomycete chromosomes.</title>
        <authorList>
            <person name="Algora-Gallardo L."/>
            <person name="Schniete J.K."/>
            <person name="Mark D.R."/>
            <person name="Hunter I.S."/>
            <person name="Herron P.R."/>
        </authorList>
    </citation>
    <scope>NUCLEOTIDE SEQUENCE</scope>
    <source>
        <strain evidence="4">ATCC 10970</strain>
    </source>
</reference>
<dbReference type="Pfam" id="PF20177">
    <property type="entry name" value="DUF6542"/>
    <property type="match status" value="1"/>
</dbReference>
<protein>
    <recommendedName>
        <fullName evidence="3">DUF6542 domain-containing protein</fullName>
    </recommendedName>
</protein>
<dbReference type="RefSeq" id="WP_063604328.1">
    <property type="nucleotide sequence ID" value="NZ_CP048261.1"/>
</dbReference>
<evidence type="ECO:0000313" key="5">
    <source>
        <dbReference type="Proteomes" id="UP000011074"/>
    </source>
</evidence>
<gene>
    <name evidence="4" type="ORF">SRIM_026585</name>
</gene>
<keyword evidence="2" id="KW-0812">Transmembrane</keyword>
<feature type="compositionally biased region" description="Basic and acidic residues" evidence="1">
    <location>
        <begin position="224"/>
        <end position="235"/>
    </location>
</feature>
<proteinExistence type="predicted"/>